<feature type="compositionally biased region" description="Basic and acidic residues" evidence="1">
    <location>
        <begin position="41"/>
        <end position="68"/>
    </location>
</feature>
<feature type="region of interest" description="Disordered" evidence="1">
    <location>
        <begin position="119"/>
        <end position="186"/>
    </location>
</feature>
<sequence length="1072" mass="114709">MRTRTRLTLTLGLVLAALTASLLPWWHSDDSPTPPGGPATRAREAATGPRDEAAAQAEARRTGKEVAVDTRTTPTSMTWARPDGQLHTTINAVPVRARNDKGRWAPIDTRLRRTGHAADGLGIRPVNAPTPVRFSSGTADADAKSAQHTADAHADRSLRRPLLTAGQGPSGTEQVTAADGTPDARPSTLAEVDVDGHTIDYTWPGPLPEPVLDGPRALYPEVLPGVDLLLVAREQGGFAQLLIVKTEKAAQSEALRTVSYGLRSKTATFRYEDGAQHVLMVGKDGQEIGSVPTPYAWDSSGRDREDGTEGGTAPRTSVATSADVLRLSGLSGIEPGAHSAPLPMRLVGDRTGQARIDLDVAKSGLLTDKNARFPLFIDPTEHTGETAWTTAYKPHPNTSYWNGTNFNSGTSYARVGHESETGGTARSFWRMAFDTSTKGATVSSASFKVYNNYSWSCSTREMQFWLTGSISSGTTWNKQPSWSTLLQKKSFAHGFSTSCPGDYESFDVKAAAQKGADNGWSNITFGMRATTETSTYTWHKFKASSAQLSFTYNRKPDEPTDGKSTPGGDCSAGGTGVTVGKTNIVLSAKGHDPDGNLSKLHFRFWVTGDYTNTHKDYLITPTSTGTATVTVPSTFPLTDKTLYSWDVRSEDSGGLVSTFFPPGSDPCRITIDASGPPQPAIESTDFPKATADGQTWAHVAFGSAGSVTFSSPGAAKFEYAFGTVGYTAIAADSTGTATVTALKPPHAGPTYLNVYAYDQYGNESARTDYEFYVPPRDKADSPGDTGGDGIPDLLVVKSDGNLYNCPGAPGGELYACMHASYTSDKKLDPAGYWYDANTGKAALITHYDDAYPGDGSTDLFAVGPDGKFWLYPGDGYGSFNVDQRLRIRLPDNAPDPSTWTQIKAVGDITGDKRPDLVLRAGTAFWTLSGYTGATFRTATLMNSDAWGRREIVNIADINGDSTPDLLWRNLDNGNMYVRHGKPGSVSGSVDLDSLKLAANSLDGDVAYGTGWTDTAVPTALGIPDVNGDGIPDMWVRKSSDGYTRIYYPSRTNTNAEVKIVLHADWNTAKAFG</sequence>
<feature type="compositionally biased region" description="Basic and acidic residues" evidence="1">
    <location>
        <begin position="141"/>
        <end position="158"/>
    </location>
</feature>
<dbReference type="InterPro" id="IPR028994">
    <property type="entry name" value="Integrin_alpha_N"/>
</dbReference>
<dbReference type="PANTHER" id="PTHR46580">
    <property type="entry name" value="SENSOR KINASE-RELATED"/>
    <property type="match status" value="1"/>
</dbReference>
<keyword evidence="2" id="KW-0732">Signal</keyword>
<dbReference type="PANTHER" id="PTHR46580:SF4">
    <property type="entry name" value="ATP_GTP-BINDING PROTEIN"/>
    <property type="match status" value="1"/>
</dbReference>
<dbReference type="Gene3D" id="2.130.10.130">
    <property type="entry name" value="Integrin alpha, N-terminal"/>
    <property type="match status" value="1"/>
</dbReference>
<comment type="caution">
    <text evidence="3">The sequence shown here is derived from an EMBL/GenBank/DDBJ whole genome shotgun (WGS) entry which is preliminary data.</text>
</comment>
<protein>
    <submittedName>
        <fullName evidence="3">DNRLRE domain-containing protein</fullName>
    </submittedName>
</protein>
<dbReference type="EMBL" id="JAPHNL010000271">
    <property type="protein sequence ID" value="MCX3062407.1"/>
    <property type="molecule type" value="Genomic_DNA"/>
</dbReference>
<evidence type="ECO:0000256" key="2">
    <source>
        <dbReference type="SAM" id="SignalP"/>
    </source>
</evidence>
<dbReference type="Proteomes" id="UP001163064">
    <property type="component" value="Unassembled WGS sequence"/>
</dbReference>
<dbReference type="SUPFAM" id="SSF69318">
    <property type="entry name" value="Integrin alpha N-terminal domain"/>
    <property type="match status" value="1"/>
</dbReference>
<proteinExistence type="predicted"/>
<dbReference type="RefSeq" id="WP_266602619.1">
    <property type="nucleotide sequence ID" value="NZ_JAPHNL010000271.1"/>
</dbReference>
<feature type="region of interest" description="Disordered" evidence="1">
    <location>
        <begin position="552"/>
        <end position="574"/>
    </location>
</feature>
<feature type="region of interest" description="Disordered" evidence="1">
    <location>
        <begin position="25"/>
        <end position="84"/>
    </location>
</feature>
<gene>
    <name evidence="3" type="ORF">OFY01_22095</name>
</gene>
<reference evidence="3" key="1">
    <citation type="submission" date="2022-10" db="EMBL/GenBank/DDBJ databases">
        <title>Streptomyces beihaiensis sp. nov., a chitin degrading actinobacterium, isolated from shrimp pond soil.</title>
        <authorList>
            <person name="Xie J."/>
            <person name="Shen N."/>
        </authorList>
    </citation>
    <scope>NUCLEOTIDE SEQUENCE</scope>
    <source>
        <strain evidence="3">GXMU-J5</strain>
    </source>
</reference>
<evidence type="ECO:0000313" key="4">
    <source>
        <dbReference type="Proteomes" id="UP001163064"/>
    </source>
</evidence>
<evidence type="ECO:0000256" key="1">
    <source>
        <dbReference type="SAM" id="MobiDB-lite"/>
    </source>
</evidence>
<keyword evidence="4" id="KW-1185">Reference proteome</keyword>
<feature type="region of interest" description="Disordered" evidence="1">
    <location>
        <begin position="290"/>
        <end position="318"/>
    </location>
</feature>
<evidence type="ECO:0000313" key="3">
    <source>
        <dbReference type="EMBL" id="MCX3062407.1"/>
    </source>
</evidence>
<dbReference type="NCBIfam" id="NF033679">
    <property type="entry name" value="DNRLRE_dom"/>
    <property type="match status" value="1"/>
</dbReference>
<organism evidence="3 4">
    <name type="scientific">Streptomyces beihaiensis</name>
    <dbReference type="NCBI Taxonomy" id="2984495"/>
    <lineage>
        <taxon>Bacteria</taxon>
        <taxon>Bacillati</taxon>
        <taxon>Actinomycetota</taxon>
        <taxon>Actinomycetes</taxon>
        <taxon>Kitasatosporales</taxon>
        <taxon>Streptomycetaceae</taxon>
        <taxon>Streptomyces</taxon>
    </lineage>
</organism>
<feature type="signal peptide" evidence="2">
    <location>
        <begin position="1"/>
        <end position="22"/>
    </location>
</feature>
<feature type="chain" id="PRO_5045642762" evidence="2">
    <location>
        <begin position="23"/>
        <end position="1072"/>
    </location>
</feature>
<accession>A0ABT3TZC5</accession>
<name>A0ABT3TZC5_9ACTN</name>